<accession>A0A068EU69</accession>
<evidence type="ECO:0000313" key="2">
    <source>
        <dbReference type="Proteomes" id="UP000027382"/>
    </source>
</evidence>
<evidence type="ECO:0000313" key="1">
    <source>
        <dbReference type="EMBL" id="AID50556.1"/>
    </source>
</evidence>
<organism evidence="1 2">
    <name type="scientific">Bacillus phage CP-51</name>
    <dbReference type="NCBI Taxonomy" id="1391188"/>
    <lineage>
        <taxon>Viruses</taxon>
        <taxon>Duplodnaviria</taxon>
        <taxon>Heunggongvirae</taxon>
        <taxon>Uroviricota</taxon>
        <taxon>Caudoviricetes</taxon>
        <taxon>Herelleviridae</taxon>
        <taxon>Spounavirinae</taxon>
        <taxon>Siminovitchvirus</taxon>
        <taxon>Siminovitchvirus CP51</taxon>
    </lineage>
</organism>
<dbReference type="EMBL" id="KF554508">
    <property type="protein sequence ID" value="AID50556.1"/>
    <property type="molecule type" value="Genomic_DNA"/>
</dbReference>
<name>A0A068EU69_9CAUD</name>
<dbReference type="RefSeq" id="YP_009099165.1">
    <property type="nucleotide sequence ID" value="NC_025423.1"/>
</dbReference>
<protein>
    <submittedName>
        <fullName evidence="1">Uncharacterized protein</fullName>
    </submittedName>
</protein>
<dbReference type="GeneID" id="22277064"/>
<reference evidence="1" key="1">
    <citation type="journal article" date="2014" name="Virology">
        <title>The odd one out: Bacillus ACT bacteriophage CP-51 exhibits unusual properties compared to related Spounavirinae W.Ph. and Bastille.</title>
        <authorList>
            <person name="Klumpp J."/>
            <person name="Schmuki M."/>
            <person name="Sozhamannan S."/>
            <person name="Beyer W."/>
            <person name="Fouts D.E."/>
            <person name="Bernbach V."/>
            <person name="Calendar R."/>
            <person name="Loessner M.J."/>
        </authorList>
    </citation>
    <scope>NUCLEOTIDE SEQUENCE [LARGE SCALE GENOMIC DNA]</scope>
</reference>
<dbReference type="Proteomes" id="UP000027382">
    <property type="component" value="Segment"/>
</dbReference>
<dbReference type="OrthoDB" id="30984at10239"/>
<keyword evidence="2" id="KW-1185">Reference proteome</keyword>
<dbReference type="KEGG" id="vg:22277064"/>
<sequence>MGLEHRNVSVSNGDLDRGEKLIKLTTEKAFQKLMEGKQIFARFQTVTYDHVKGCRKCDKERKGNYCSECGSQLTDNLPREVIKDRRWLGLELRWKEDSEEFKEAERELWEFTNHPFSGGRSYKKSNTQLGYFTQVQVWYWRGY</sequence>
<proteinExistence type="predicted"/>